<evidence type="ECO:0000313" key="4">
    <source>
        <dbReference type="Proteomes" id="UP000838160"/>
    </source>
</evidence>
<dbReference type="Gene3D" id="3.40.50.1820">
    <property type="entry name" value="alpha/beta hydrolase"/>
    <property type="match status" value="1"/>
</dbReference>
<dbReference type="InterPro" id="IPR007751">
    <property type="entry name" value="DUF676_lipase-like"/>
</dbReference>
<evidence type="ECO:0000313" key="3">
    <source>
        <dbReference type="EMBL" id="CAH0529151.1"/>
    </source>
</evidence>
<dbReference type="PANTHER" id="PTHR37946:SF1">
    <property type="entry name" value="SLL1969 PROTEIN"/>
    <property type="match status" value="1"/>
</dbReference>
<sequence length="313" mass="34330">MYKLPCWRLAVMAVLGLVSVTALAQETIVVQDKAITQCDASDSLASIEPNQPLVLIVHGCFASAQQFKALAGVYEHLGVQTACFEYDDRRGLDAVANELVQSINRLSPILDEQRLTVIAHSQGGLIARKAHAQVADRAENIDHNNIELVTISSPFNGIEASSHCGIGWLRVASLGIVDGICYLVTGAKYLDIPPQADFINQPEPLITQLQRHLLIKTDETETCRTRNSQGQCVKDDYVFSLQEQTQSKVDDSQVSTPLVVHAGHAEIVGSESVVPWKLIEVLQQQKVMPEPKEGERATFTSMVEAIYLNYPLG</sequence>
<feature type="chain" id="PRO_5047002863" description="DUF676 domain-containing protein" evidence="1">
    <location>
        <begin position="25"/>
        <end position="313"/>
    </location>
</feature>
<dbReference type="Pfam" id="PF05057">
    <property type="entry name" value="DUF676"/>
    <property type="match status" value="1"/>
</dbReference>
<reference evidence="3" key="1">
    <citation type="submission" date="2021-12" db="EMBL/GenBank/DDBJ databases">
        <authorList>
            <person name="Rodrigo-Torres L."/>
            <person name="Arahal R. D."/>
            <person name="Lucena T."/>
        </authorList>
    </citation>
    <scope>NUCLEOTIDE SEQUENCE</scope>
    <source>
        <strain evidence="3">CECT 8226</strain>
    </source>
</reference>
<gene>
    <name evidence="3" type="ORF">VHP8226_03076</name>
</gene>
<feature type="signal peptide" evidence="1">
    <location>
        <begin position="1"/>
        <end position="24"/>
    </location>
</feature>
<dbReference type="SUPFAM" id="SSF53474">
    <property type="entry name" value="alpha/beta-Hydrolases"/>
    <property type="match status" value="1"/>
</dbReference>
<dbReference type="Proteomes" id="UP000838160">
    <property type="component" value="Unassembled WGS sequence"/>
</dbReference>
<accession>A0ABN8DM74</accession>
<dbReference type="EMBL" id="CAKLCM010000003">
    <property type="protein sequence ID" value="CAH0529151.1"/>
    <property type="molecule type" value="Genomic_DNA"/>
</dbReference>
<dbReference type="PANTHER" id="PTHR37946">
    <property type="entry name" value="SLL1969 PROTEIN"/>
    <property type="match status" value="1"/>
</dbReference>
<dbReference type="RefSeq" id="WP_237485928.1">
    <property type="nucleotide sequence ID" value="NZ_CAKLCM010000003.1"/>
</dbReference>
<organism evidence="3 4">
    <name type="scientific">Vibrio hippocampi</name>
    <dbReference type="NCBI Taxonomy" id="654686"/>
    <lineage>
        <taxon>Bacteria</taxon>
        <taxon>Pseudomonadati</taxon>
        <taxon>Pseudomonadota</taxon>
        <taxon>Gammaproteobacteria</taxon>
        <taxon>Vibrionales</taxon>
        <taxon>Vibrionaceae</taxon>
        <taxon>Vibrio</taxon>
    </lineage>
</organism>
<dbReference type="InterPro" id="IPR029058">
    <property type="entry name" value="AB_hydrolase_fold"/>
</dbReference>
<feature type="domain" description="DUF676" evidence="2">
    <location>
        <begin position="53"/>
        <end position="165"/>
    </location>
</feature>
<evidence type="ECO:0000256" key="1">
    <source>
        <dbReference type="SAM" id="SignalP"/>
    </source>
</evidence>
<keyword evidence="4" id="KW-1185">Reference proteome</keyword>
<proteinExistence type="predicted"/>
<name>A0ABN8DM74_9VIBR</name>
<keyword evidence="1" id="KW-0732">Signal</keyword>
<protein>
    <recommendedName>
        <fullName evidence="2">DUF676 domain-containing protein</fullName>
    </recommendedName>
</protein>
<evidence type="ECO:0000259" key="2">
    <source>
        <dbReference type="Pfam" id="PF05057"/>
    </source>
</evidence>
<comment type="caution">
    <text evidence="3">The sequence shown here is derived from an EMBL/GenBank/DDBJ whole genome shotgun (WGS) entry which is preliminary data.</text>
</comment>